<accession>A0A0L6CR84</accession>
<dbReference type="Proteomes" id="UP000037046">
    <property type="component" value="Unassembled WGS sequence"/>
</dbReference>
<keyword evidence="2" id="KW-1185">Reference proteome</keyword>
<organism evidence="1 2">
    <name type="scientific">Roseovarius tolerans</name>
    <dbReference type="NCBI Taxonomy" id="74031"/>
    <lineage>
        <taxon>Bacteria</taxon>
        <taxon>Pseudomonadati</taxon>
        <taxon>Pseudomonadota</taxon>
        <taxon>Alphaproteobacteria</taxon>
        <taxon>Rhodobacterales</taxon>
        <taxon>Roseobacteraceae</taxon>
        <taxon>Roseovarius</taxon>
    </lineage>
</organism>
<comment type="caution">
    <text evidence="1">The sequence shown here is derived from an EMBL/GenBank/DDBJ whole genome shotgun (WGS) entry which is preliminary data.</text>
</comment>
<protein>
    <submittedName>
        <fullName evidence="1">Uncharacterized protein</fullName>
    </submittedName>
</protein>
<gene>
    <name evidence="1" type="ORF">ROTO_34300</name>
</gene>
<evidence type="ECO:0000313" key="2">
    <source>
        <dbReference type="Proteomes" id="UP000037046"/>
    </source>
</evidence>
<dbReference type="AlphaFoldDB" id="A0A0L6CR84"/>
<evidence type="ECO:0000313" key="1">
    <source>
        <dbReference type="EMBL" id="KNX40023.1"/>
    </source>
</evidence>
<reference evidence="2" key="1">
    <citation type="submission" date="2015-07" db="EMBL/GenBank/DDBJ databases">
        <title>Draft Genome Sequence of Roseovarius tolerans EL-164, a producer of N-Acylated Alanine Methyl Esters (NAMEs).</title>
        <authorList>
            <person name="Voget S."/>
            <person name="Bruns H."/>
            <person name="Wagner-Doebler I."/>
            <person name="Schulz S."/>
            <person name="Daniel R."/>
        </authorList>
    </citation>
    <scope>NUCLEOTIDE SEQUENCE [LARGE SCALE GENOMIC DNA]</scope>
    <source>
        <strain evidence="2">EL-164</strain>
    </source>
</reference>
<sequence>MLAILIILDIAAIATFLVAAEYDMKVATKGGQAGT</sequence>
<dbReference type="PATRIC" id="fig|74031.6.peg.3515"/>
<dbReference type="EMBL" id="LGVV01000075">
    <property type="protein sequence ID" value="KNX40023.1"/>
    <property type="molecule type" value="Genomic_DNA"/>
</dbReference>
<name>A0A0L6CR84_9RHOB</name>
<proteinExistence type="predicted"/>